<dbReference type="EMBL" id="FUZZ01000001">
    <property type="protein sequence ID" value="SKD01307.1"/>
    <property type="molecule type" value="Genomic_DNA"/>
</dbReference>
<evidence type="ECO:0000256" key="1">
    <source>
        <dbReference type="SAM" id="MobiDB-lite"/>
    </source>
</evidence>
<keyword evidence="2" id="KW-0472">Membrane</keyword>
<organism evidence="3 4">
    <name type="scientific">Chitinophaga ginsengisegetis</name>
    <dbReference type="NCBI Taxonomy" id="393003"/>
    <lineage>
        <taxon>Bacteria</taxon>
        <taxon>Pseudomonadati</taxon>
        <taxon>Bacteroidota</taxon>
        <taxon>Chitinophagia</taxon>
        <taxon>Chitinophagales</taxon>
        <taxon>Chitinophagaceae</taxon>
        <taxon>Chitinophaga</taxon>
    </lineage>
</organism>
<keyword evidence="2" id="KW-0812">Transmembrane</keyword>
<proteinExistence type="predicted"/>
<feature type="region of interest" description="Disordered" evidence="1">
    <location>
        <begin position="113"/>
        <end position="133"/>
    </location>
</feature>
<dbReference type="STRING" id="393003.SAMN05660461_2136"/>
<feature type="transmembrane region" description="Helical" evidence="2">
    <location>
        <begin position="12"/>
        <end position="35"/>
    </location>
</feature>
<dbReference type="Proteomes" id="UP000190166">
    <property type="component" value="Unassembled WGS sequence"/>
</dbReference>
<keyword evidence="4" id="KW-1185">Reference proteome</keyword>
<dbReference type="AlphaFoldDB" id="A0A1T5NLT3"/>
<name>A0A1T5NLT3_9BACT</name>
<feature type="transmembrane region" description="Helical" evidence="2">
    <location>
        <begin position="47"/>
        <end position="66"/>
    </location>
</feature>
<reference evidence="3 4" key="1">
    <citation type="submission" date="2017-02" db="EMBL/GenBank/DDBJ databases">
        <authorList>
            <person name="Peterson S.W."/>
        </authorList>
    </citation>
    <scope>NUCLEOTIDE SEQUENCE [LARGE SCALE GENOMIC DNA]</scope>
    <source>
        <strain evidence="3 4">DSM 18108</strain>
    </source>
</reference>
<evidence type="ECO:0000313" key="3">
    <source>
        <dbReference type="EMBL" id="SKD01307.1"/>
    </source>
</evidence>
<sequence length="133" mass="15923">MRNNFGRRRGPQVLKFIIMGVLFITVVGFATMLLWNCLIPELFHGPVINFWQALGLMLLGKLLFGWHNHHDKFGRGREWKARLKDRMANMTPEEQDKMREHLRNRCRTGFGAWKRDDWHRDPEQPKNEEKESH</sequence>
<gene>
    <name evidence="3" type="ORF">SAMN05660461_2136</name>
</gene>
<protein>
    <submittedName>
        <fullName evidence="3">Uncharacterized protein</fullName>
    </submittedName>
</protein>
<keyword evidence="2" id="KW-1133">Transmembrane helix</keyword>
<accession>A0A1T5NLT3</accession>
<evidence type="ECO:0000313" key="4">
    <source>
        <dbReference type="Proteomes" id="UP000190166"/>
    </source>
</evidence>
<evidence type="ECO:0000256" key="2">
    <source>
        <dbReference type="SAM" id="Phobius"/>
    </source>
</evidence>
<dbReference type="RefSeq" id="WP_143313546.1">
    <property type="nucleotide sequence ID" value="NZ_FUZZ01000001.1"/>
</dbReference>